<dbReference type="Gene3D" id="2.60.40.3610">
    <property type="match status" value="1"/>
</dbReference>
<dbReference type="GO" id="GO:2001070">
    <property type="term" value="F:starch binding"/>
    <property type="evidence" value="ECO:0007669"/>
    <property type="project" value="InterPro"/>
</dbReference>
<accession>A0A0D0HDH1</accession>
<dbReference type="CDD" id="cd12965">
    <property type="entry name" value="CBM-Eb_CBM-Fb"/>
    <property type="match status" value="1"/>
</dbReference>
<evidence type="ECO:0000313" key="5">
    <source>
        <dbReference type="Proteomes" id="UP000032046"/>
    </source>
</evidence>
<dbReference type="InterPro" id="IPR025970">
    <property type="entry name" value="SusE"/>
</dbReference>
<dbReference type="PROSITE" id="PS51257">
    <property type="entry name" value="PROKAR_LIPOPROTEIN"/>
    <property type="match status" value="1"/>
</dbReference>
<dbReference type="EMBL" id="JXQK01000050">
    <property type="protein sequence ID" value="KIP62862.1"/>
    <property type="molecule type" value="Genomic_DNA"/>
</dbReference>
<dbReference type="AlphaFoldDB" id="A0A0D0HDH1"/>
<feature type="domain" description="Outer membrane protein SusF/SusE-like C-terminal" evidence="3">
    <location>
        <begin position="185"/>
        <end position="270"/>
    </location>
</feature>
<gene>
    <name evidence="4" type="ORF">ST44_05250</name>
</gene>
<feature type="domain" description="Outer membrane protein SusF/SusE-like C-terminal" evidence="3">
    <location>
        <begin position="291"/>
        <end position="393"/>
    </location>
</feature>
<keyword evidence="5" id="KW-1185">Reference proteome</keyword>
<proteinExistence type="predicted"/>
<dbReference type="CDD" id="cd12966">
    <property type="entry name" value="CBM-Ec_CBM-Fc"/>
    <property type="match status" value="1"/>
</dbReference>
<dbReference type="GO" id="GO:0019867">
    <property type="term" value="C:outer membrane"/>
    <property type="evidence" value="ECO:0007669"/>
    <property type="project" value="InterPro"/>
</dbReference>
<evidence type="ECO:0008006" key="6">
    <source>
        <dbReference type="Google" id="ProtNLM"/>
    </source>
</evidence>
<dbReference type="Pfam" id="PF16411">
    <property type="entry name" value="SusF_SusE"/>
    <property type="match status" value="2"/>
</dbReference>
<evidence type="ECO:0000259" key="2">
    <source>
        <dbReference type="Pfam" id="PF14292"/>
    </source>
</evidence>
<dbReference type="Pfam" id="PF14292">
    <property type="entry name" value="SusE"/>
    <property type="match status" value="1"/>
</dbReference>
<dbReference type="RefSeq" id="WP_042518708.1">
    <property type="nucleotide sequence ID" value="NZ_JXQI01000051.1"/>
</dbReference>
<keyword evidence="1" id="KW-0732">Signal</keyword>
<protein>
    <recommendedName>
        <fullName evidence="6">Outer membrane protein SusE</fullName>
    </recommendedName>
</protein>
<reference evidence="4 5" key="1">
    <citation type="submission" date="2015-01" db="EMBL/GenBank/DDBJ databases">
        <title>Comparative genomics of non-oral Prevotella species.</title>
        <authorList>
            <person name="Accetto T."/>
            <person name="Nograsek B."/>
            <person name="Avgustin G."/>
        </authorList>
    </citation>
    <scope>NUCLEOTIDE SEQUENCE [LARGE SCALE GENOMIC DNA]</scope>
    <source>
        <strain evidence="4 5">P5-119</strain>
    </source>
</reference>
<dbReference type="OrthoDB" id="1100554at2"/>
<dbReference type="Proteomes" id="UP000032046">
    <property type="component" value="Unassembled WGS sequence"/>
</dbReference>
<dbReference type="InterPro" id="IPR032187">
    <property type="entry name" value="SusF/SusE-like_C"/>
</dbReference>
<dbReference type="Gene3D" id="2.60.40.3620">
    <property type="match status" value="1"/>
</dbReference>
<evidence type="ECO:0000256" key="1">
    <source>
        <dbReference type="SAM" id="SignalP"/>
    </source>
</evidence>
<dbReference type="STRING" id="1602171.ST44_05250"/>
<organism evidence="4 5">
    <name type="scientific">Prevotella pectinovora</name>
    <dbReference type="NCBI Taxonomy" id="1602169"/>
    <lineage>
        <taxon>Bacteria</taxon>
        <taxon>Pseudomonadati</taxon>
        <taxon>Bacteroidota</taxon>
        <taxon>Bacteroidia</taxon>
        <taxon>Bacteroidales</taxon>
        <taxon>Prevotellaceae</taxon>
        <taxon>Prevotella</taxon>
    </lineage>
</organism>
<evidence type="ECO:0000313" key="4">
    <source>
        <dbReference type="EMBL" id="KIP62862.1"/>
    </source>
</evidence>
<feature type="signal peptide" evidence="1">
    <location>
        <begin position="1"/>
        <end position="20"/>
    </location>
</feature>
<feature type="chain" id="PRO_5002211297" description="Outer membrane protein SusE" evidence="1">
    <location>
        <begin position="21"/>
        <end position="395"/>
    </location>
</feature>
<evidence type="ECO:0000259" key="3">
    <source>
        <dbReference type="Pfam" id="PF16411"/>
    </source>
</evidence>
<feature type="domain" description="SusE outer membrane protein" evidence="2">
    <location>
        <begin position="38"/>
        <end position="130"/>
    </location>
</feature>
<name>A0A0D0HDH1_9BACT</name>
<sequence length="395" mass="43704">MKYINKIMMLPLLVLPFLFASCDKDDDCNPTLDLSHVAEGFVLNTPAYAGNTYDLANSDGVELTCTQPNYGDGVPYVVRYFVQVSIDPTFAEGNKDAKFKELSTSFTTAKMAANAVEMNNALVDLYQEANPDADVPSSMPVYIRLRAIIDGSMIENLGETYSNVITLSSVRAEYQAPDVEYPACLYVVGSSIQDAWKSWKQVAPVYGLEGQYYTMVYVPDGGSFKWGTFVEDWRGFGKITIDDQAEAGVSGNDDDNIVLAKGGWYVLHFDGVMSSDKKSINYTLHIYPGKAYVIGAAFGNWDEANDALAMQAPADNSGEWVSPACTASGELRAYIRIPGLEWWRTEFTLYNGSLFFRKDNIVDNWATNVGDDYSVKCSAGQKLYVNFDKNTGEMK</sequence>
<comment type="caution">
    <text evidence="4">The sequence shown here is derived from an EMBL/GenBank/DDBJ whole genome shotgun (WGS) entry which is preliminary data.</text>
</comment>